<feature type="compositionally biased region" description="Low complexity" evidence="1">
    <location>
        <begin position="563"/>
        <end position="582"/>
    </location>
</feature>
<accession>A0A2A9PEA6</accession>
<gene>
    <name evidence="2" type="ORF">XA68_12740</name>
</gene>
<proteinExistence type="predicted"/>
<dbReference type="EMBL" id="LAZP02000221">
    <property type="protein sequence ID" value="PFH59156.1"/>
    <property type="molecule type" value="Genomic_DNA"/>
</dbReference>
<keyword evidence="3" id="KW-1185">Reference proteome</keyword>
<evidence type="ECO:0000313" key="2">
    <source>
        <dbReference type="EMBL" id="PFH59156.1"/>
    </source>
</evidence>
<protein>
    <submittedName>
        <fullName evidence="2">Uncharacterized protein</fullName>
    </submittedName>
</protein>
<dbReference type="Proteomes" id="UP000037136">
    <property type="component" value="Unassembled WGS sequence"/>
</dbReference>
<feature type="compositionally biased region" description="Basic and acidic residues" evidence="1">
    <location>
        <begin position="326"/>
        <end position="335"/>
    </location>
</feature>
<organism evidence="2 3">
    <name type="scientific">Ophiocordyceps unilateralis</name>
    <name type="common">Zombie-ant fungus</name>
    <name type="synonym">Torrubia unilateralis</name>
    <dbReference type="NCBI Taxonomy" id="268505"/>
    <lineage>
        <taxon>Eukaryota</taxon>
        <taxon>Fungi</taxon>
        <taxon>Dikarya</taxon>
        <taxon>Ascomycota</taxon>
        <taxon>Pezizomycotina</taxon>
        <taxon>Sordariomycetes</taxon>
        <taxon>Hypocreomycetidae</taxon>
        <taxon>Hypocreales</taxon>
        <taxon>Ophiocordycipitaceae</taxon>
        <taxon>Ophiocordyceps</taxon>
    </lineage>
</organism>
<name>A0A2A9PEA6_OPHUN</name>
<feature type="region of interest" description="Disordered" evidence="1">
    <location>
        <begin position="563"/>
        <end position="638"/>
    </location>
</feature>
<reference evidence="2 3" key="1">
    <citation type="journal article" date="2015" name="BMC Genomics">
        <title>Gene expression during zombie ant biting behavior reflects the complexity underlying fungal parasitic behavioral manipulation.</title>
        <authorList>
            <person name="de Bekker C."/>
            <person name="Ohm R.A."/>
            <person name="Loreto R.G."/>
            <person name="Sebastian A."/>
            <person name="Albert I."/>
            <person name="Merrow M."/>
            <person name="Brachmann A."/>
            <person name="Hughes D.P."/>
        </authorList>
    </citation>
    <scope>NUCLEOTIDE SEQUENCE [LARGE SCALE GENOMIC DNA]</scope>
    <source>
        <strain evidence="2 3">SC16a</strain>
    </source>
</reference>
<feature type="region of interest" description="Disordered" evidence="1">
    <location>
        <begin position="236"/>
        <end position="267"/>
    </location>
</feature>
<evidence type="ECO:0000313" key="3">
    <source>
        <dbReference type="Proteomes" id="UP000037136"/>
    </source>
</evidence>
<feature type="compositionally biased region" description="Polar residues" evidence="1">
    <location>
        <begin position="31"/>
        <end position="40"/>
    </location>
</feature>
<evidence type="ECO:0000256" key="1">
    <source>
        <dbReference type="SAM" id="MobiDB-lite"/>
    </source>
</evidence>
<feature type="compositionally biased region" description="Basic and acidic residues" evidence="1">
    <location>
        <begin position="17"/>
        <end position="30"/>
    </location>
</feature>
<feature type="compositionally biased region" description="Low complexity" evidence="1">
    <location>
        <begin position="241"/>
        <end position="252"/>
    </location>
</feature>
<sequence>MTKKKPKQSSAAEGACDDTKPLIYPDEKKSTSSPKLASVAPSPSSLIICRNKHWRHISSFHGAWLQIPTEILETIANINYNTLRPRPIDPAILFDLIKIRKNVDEASDLAVRAASDTASPTLSSVNGGLPGVSSMNAFGLGLTGHETRQGLPPRRDRLQRRDHARRLHLGGDRRIPSRQLAESTSLRPLQDIISARAGQAEVLRTLATVKIFKDDLEGAAQDLTEAMAMARFRGESHRSGADAAQQAHLATAGRRRPPDVILSEDEQPSGLESQLLFQRGCVYLSMASQGVPDGIPYPTEPPDGKEHQAEEAGMRATESQGSAVTGDDKQDDEALAKQAEARKFTKSMAKRALRDLMAFLAQFDYAPDLPVKLNKEFNERVFLASQGVRSPRCTDGNGTTEPHTVYSLPELFAAVPPARLPPYPNQEVVKHGVSSPQASSTTTCEWVTYHPLLTEALHSLLLSHCLAQTSAKELQRHAYMVARLVRLCDGYPVFQASRSPARTDWVEVLRRTKNWLNLCSSWETLCFPAPLPVYDALPRPASSAPNPARASAAAALINGAVTSTTAPPIHTPTPTLTLRPTTSDAEKAKSGSGPAEANDQRPPVSERQPAAQHHHQHHPPVSSKAEATREGGLCDDALPSPVNMESAVWWASEVGKDYPVASDRSVCVAQWILDAPPVTGAKRRKRVKKAANKSVVDHVVADELVKPHLEEE</sequence>
<dbReference type="OrthoDB" id="420046at2759"/>
<reference evidence="2 3" key="2">
    <citation type="journal article" date="2017" name="Sci. Rep.">
        <title>Ant-infecting Ophiocordyceps genomes reveal a high diversity of potential behavioral manipulation genes and a possible major role for enterotoxins.</title>
        <authorList>
            <person name="de Bekker C."/>
            <person name="Ohm R.A."/>
            <person name="Evans H.C."/>
            <person name="Brachmann A."/>
            <person name="Hughes D.P."/>
        </authorList>
    </citation>
    <scope>NUCLEOTIDE SEQUENCE [LARGE SCALE GENOMIC DNA]</scope>
    <source>
        <strain evidence="2 3">SC16a</strain>
    </source>
</reference>
<feature type="compositionally biased region" description="Basic and acidic residues" evidence="1">
    <location>
        <begin position="302"/>
        <end position="313"/>
    </location>
</feature>
<comment type="caution">
    <text evidence="2">The sequence shown here is derived from an EMBL/GenBank/DDBJ whole genome shotgun (WGS) entry which is preliminary data.</text>
</comment>
<feature type="region of interest" description="Disordered" evidence="1">
    <location>
        <begin position="295"/>
        <end position="335"/>
    </location>
</feature>
<feature type="region of interest" description="Disordered" evidence="1">
    <location>
        <begin position="1"/>
        <end position="40"/>
    </location>
</feature>
<dbReference type="AlphaFoldDB" id="A0A2A9PEA6"/>
<dbReference type="STRING" id="268505.A0A2A9PEA6"/>